<gene>
    <name evidence="1" type="ORF">C5749_15585</name>
</gene>
<dbReference type="InterPro" id="IPR036291">
    <property type="entry name" value="NAD(P)-bd_dom_sf"/>
</dbReference>
<dbReference type="Proteomes" id="UP000238642">
    <property type="component" value="Unassembled WGS sequence"/>
</dbReference>
<dbReference type="Gene3D" id="3.40.50.720">
    <property type="entry name" value="NAD(P)-binding Rossmann-like Domain"/>
    <property type="match status" value="1"/>
</dbReference>
<sequence>MHYENLKQFEQDLLAPSADLIADIQKIQGDIMFLGIGGKMGPSMATLAVRAIQAAGIQKRVIGVSRFSDKNVEQSLNILGIETIACDLLDQGQLQKLPQVPNIIYLAGHKFGTTGNENFTWAMNTFLPGMVACHFKTSNIVAFSSGNVLPFVPVTDGGVSEEITPEPIGEYAQSCLGRERIFEYFSKKNGTPTLIYRLNYAVDFRYGVLVEIAKAVKEQRPIDLTSQNVNVIWQGDANEIALRSLLHCASPAKVLNITGPEILSTRWIAERFGEHFGITPTFVNQATETALLNNASECHRLFGYPKTTIREAIDITAKWLLEGGDLWNKDTHFQERKGKF</sequence>
<reference evidence="1 2" key="1">
    <citation type="submission" date="2018-02" db="EMBL/GenBank/DDBJ databases">
        <title>The draft genome of Sphingobacterium gobiense H7.</title>
        <authorList>
            <person name="Li L."/>
            <person name="Liu L."/>
            <person name="Zhang X."/>
            <person name="Wang T."/>
            <person name="Liang L."/>
        </authorList>
    </citation>
    <scope>NUCLEOTIDE SEQUENCE [LARGE SCALE GENOMIC DNA]</scope>
    <source>
        <strain evidence="1 2">ACCC 05757</strain>
    </source>
</reference>
<evidence type="ECO:0000313" key="2">
    <source>
        <dbReference type="Proteomes" id="UP000238642"/>
    </source>
</evidence>
<comment type="caution">
    <text evidence="1">The sequence shown here is derived from an EMBL/GenBank/DDBJ whole genome shotgun (WGS) entry which is preliminary data.</text>
</comment>
<dbReference type="SUPFAM" id="SSF51735">
    <property type="entry name" value="NAD(P)-binding Rossmann-fold domains"/>
    <property type="match status" value="1"/>
</dbReference>
<keyword evidence="2" id="KW-1185">Reference proteome</keyword>
<proteinExistence type="predicted"/>
<dbReference type="AlphaFoldDB" id="A0A2S9JI13"/>
<dbReference type="OrthoDB" id="9785845at2"/>
<dbReference type="RefSeq" id="WP_105727162.1">
    <property type="nucleotide sequence ID" value="NZ_PVBS01000003.1"/>
</dbReference>
<dbReference type="EMBL" id="PVBS01000003">
    <property type="protein sequence ID" value="PRD52648.1"/>
    <property type="molecule type" value="Genomic_DNA"/>
</dbReference>
<accession>A0A2S9JI13</accession>
<organism evidence="1 2">
    <name type="scientific">Sphingobacterium gobiense</name>
    <dbReference type="NCBI Taxonomy" id="1382456"/>
    <lineage>
        <taxon>Bacteria</taxon>
        <taxon>Pseudomonadati</taxon>
        <taxon>Bacteroidota</taxon>
        <taxon>Sphingobacteriia</taxon>
        <taxon>Sphingobacteriales</taxon>
        <taxon>Sphingobacteriaceae</taxon>
        <taxon>Sphingobacterium</taxon>
    </lineage>
</organism>
<evidence type="ECO:0000313" key="1">
    <source>
        <dbReference type="EMBL" id="PRD52648.1"/>
    </source>
</evidence>
<name>A0A2S9JI13_9SPHI</name>
<protein>
    <submittedName>
        <fullName evidence="1">Epimerase</fullName>
    </submittedName>
</protein>